<dbReference type="GO" id="GO:0005739">
    <property type="term" value="C:mitochondrion"/>
    <property type="evidence" value="ECO:0007669"/>
    <property type="project" value="UniProtKB-SubCell"/>
</dbReference>
<dbReference type="PANTHER" id="PTHR13126">
    <property type="entry name" value="CHAPERONE ATP11"/>
    <property type="match status" value="1"/>
</dbReference>
<proteinExistence type="inferred from homology"/>
<dbReference type="PANTHER" id="PTHR13126:SF0">
    <property type="entry name" value="ATP SYNTHASE MITOCHONDRIAL F1 COMPLEX ASSEMBLY FACTOR 1"/>
    <property type="match status" value="1"/>
</dbReference>
<evidence type="ECO:0000256" key="3">
    <source>
        <dbReference type="ARBA" id="ARBA00022946"/>
    </source>
</evidence>
<evidence type="ECO:0008006" key="8">
    <source>
        <dbReference type="Google" id="ProtNLM"/>
    </source>
</evidence>
<keyword evidence="7" id="KW-1185">Reference proteome</keyword>
<protein>
    <recommendedName>
        <fullName evidence="8">ATP11-domain-containing protein</fullName>
    </recommendedName>
</protein>
<keyword evidence="4" id="KW-0496">Mitochondrion</keyword>
<accession>A0AAJ6CIZ6</accession>
<evidence type="ECO:0000256" key="5">
    <source>
        <dbReference type="SAM" id="MobiDB-lite"/>
    </source>
</evidence>
<dbReference type="Pfam" id="PF06644">
    <property type="entry name" value="ATP11"/>
    <property type="match status" value="1"/>
</dbReference>
<reference evidence="6 7" key="1">
    <citation type="submission" date="2023-03" db="EMBL/GenBank/DDBJ databases">
        <title>Mating type loci evolution in Malassezia.</title>
        <authorList>
            <person name="Coelho M.A."/>
        </authorList>
    </citation>
    <scope>NUCLEOTIDE SEQUENCE [LARGE SCALE GENOMIC DNA]</scope>
    <source>
        <strain evidence="6 7">CBS 9725</strain>
    </source>
</reference>
<evidence type="ECO:0000256" key="1">
    <source>
        <dbReference type="ARBA" id="ARBA00004173"/>
    </source>
</evidence>
<dbReference type="InterPro" id="IPR010591">
    <property type="entry name" value="ATP11"/>
</dbReference>
<dbReference type="GO" id="GO:0033615">
    <property type="term" value="P:mitochondrial proton-transporting ATP synthase complex assembly"/>
    <property type="evidence" value="ECO:0007669"/>
    <property type="project" value="TreeGrafter"/>
</dbReference>
<comment type="similarity">
    <text evidence="2">Belongs to the ATP11 family.</text>
</comment>
<gene>
    <name evidence="6" type="ORF">MYAM1_003533</name>
</gene>
<evidence type="ECO:0000313" key="6">
    <source>
        <dbReference type="EMBL" id="WFD00781.1"/>
    </source>
</evidence>
<evidence type="ECO:0000256" key="2">
    <source>
        <dbReference type="ARBA" id="ARBA00009116"/>
    </source>
</evidence>
<sequence>MIFWAARPAVSLVRRSLAERPFVYSIRTYASNTDKILDRLTQDAAPGQSVEDKRRAKLEQYNSKLQAKAEQEGLTSVEELAEKHKNDQEQRQKVQREEQAREKANLLAAETAAKQGSIEERDRALQERLRLQREQEEARKLREDDTNTVRGPVKPLSSFLDIEKIEKESNEDIAKLWAGYHTMRGKLSAVIPAATYEKMLETARNYQQFVLPLPKGDATASSEEENAFEMQFMQWAFLPRPASLPSSTPPPAATMFTSLAEYKLRQEFAQMSMVLTYYTDLIQSKGLVLMRGDITERQVPESDEVKQVLTQKEAQILALCMQRFYNLDWSQPAQGQEADRRELLQSFHKNPQGFNLEKLLETCFTYT</sequence>
<organism evidence="6 7">
    <name type="scientific">Malassezia yamatoensis</name>
    <dbReference type="NCBI Taxonomy" id="253288"/>
    <lineage>
        <taxon>Eukaryota</taxon>
        <taxon>Fungi</taxon>
        <taxon>Dikarya</taxon>
        <taxon>Basidiomycota</taxon>
        <taxon>Ustilaginomycotina</taxon>
        <taxon>Malasseziomycetes</taxon>
        <taxon>Malasseziales</taxon>
        <taxon>Malasseziaceae</taxon>
        <taxon>Malassezia</taxon>
    </lineage>
</organism>
<evidence type="ECO:0000256" key="4">
    <source>
        <dbReference type="ARBA" id="ARBA00023128"/>
    </source>
</evidence>
<feature type="region of interest" description="Disordered" evidence="5">
    <location>
        <begin position="82"/>
        <end position="102"/>
    </location>
</feature>
<dbReference type="EMBL" id="CP119948">
    <property type="protein sequence ID" value="WFD00781.1"/>
    <property type="molecule type" value="Genomic_DNA"/>
</dbReference>
<evidence type="ECO:0000313" key="7">
    <source>
        <dbReference type="Proteomes" id="UP001219567"/>
    </source>
</evidence>
<dbReference type="AlphaFoldDB" id="A0AAJ6CIZ6"/>
<name>A0AAJ6CIZ6_9BASI</name>
<keyword evidence="3" id="KW-0809">Transit peptide</keyword>
<dbReference type="Proteomes" id="UP001219567">
    <property type="component" value="Chromosome 6"/>
</dbReference>
<comment type="subcellular location">
    <subcellularLocation>
        <location evidence="1">Mitochondrion</location>
    </subcellularLocation>
</comment>